<proteinExistence type="predicted"/>
<name>A0A1H6E0G2_9ACTN</name>
<dbReference type="Proteomes" id="UP000236723">
    <property type="component" value="Unassembled WGS sequence"/>
</dbReference>
<evidence type="ECO:0008006" key="3">
    <source>
        <dbReference type="Google" id="ProtNLM"/>
    </source>
</evidence>
<evidence type="ECO:0000313" key="2">
    <source>
        <dbReference type="Proteomes" id="UP000236723"/>
    </source>
</evidence>
<organism evidence="1 2">
    <name type="scientific">Thermomonospora echinospora</name>
    <dbReference type="NCBI Taxonomy" id="1992"/>
    <lineage>
        <taxon>Bacteria</taxon>
        <taxon>Bacillati</taxon>
        <taxon>Actinomycetota</taxon>
        <taxon>Actinomycetes</taxon>
        <taxon>Streptosporangiales</taxon>
        <taxon>Thermomonosporaceae</taxon>
        <taxon>Thermomonospora</taxon>
    </lineage>
</organism>
<dbReference type="EMBL" id="FNVO01000028">
    <property type="protein sequence ID" value="SEG91062.1"/>
    <property type="molecule type" value="Genomic_DNA"/>
</dbReference>
<dbReference type="OrthoDB" id="3537399at2"/>
<sequence>MRNIPVDTSALTFVCVSPPRPKLINQDTGEVKVDRNGQTVYTVGLSAADESGRVELVNVAVSGDPGVVIGQVVTPVGLVGFPWEQHINGRMRWGIAYRAEQIIPAVQTAPASVGSVGSAVPVSADVA</sequence>
<dbReference type="AlphaFoldDB" id="A0A1H6E0G2"/>
<evidence type="ECO:0000313" key="1">
    <source>
        <dbReference type="EMBL" id="SEG91062.1"/>
    </source>
</evidence>
<keyword evidence="2" id="KW-1185">Reference proteome</keyword>
<protein>
    <recommendedName>
        <fullName evidence="3">Regulatory protein</fullName>
    </recommendedName>
</protein>
<gene>
    <name evidence="1" type="ORF">SAMN04489712_12826</name>
</gene>
<reference evidence="2" key="1">
    <citation type="submission" date="2016-10" db="EMBL/GenBank/DDBJ databases">
        <authorList>
            <person name="Varghese N."/>
            <person name="Submissions S."/>
        </authorList>
    </citation>
    <scope>NUCLEOTIDE SEQUENCE [LARGE SCALE GENOMIC DNA]</scope>
    <source>
        <strain evidence="2">DSM 43163</strain>
    </source>
</reference>
<accession>A0A1H6E0G2</accession>
<dbReference type="RefSeq" id="WP_103944147.1">
    <property type="nucleotide sequence ID" value="NZ_FNVO01000028.1"/>
</dbReference>